<organism evidence="1 2">
    <name type="scientific">Candidatus Desulfatibia profunda</name>
    <dbReference type="NCBI Taxonomy" id="2841695"/>
    <lineage>
        <taxon>Bacteria</taxon>
        <taxon>Pseudomonadati</taxon>
        <taxon>Thermodesulfobacteriota</taxon>
        <taxon>Desulfobacteria</taxon>
        <taxon>Desulfobacterales</taxon>
        <taxon>Desulfobacterales incertae sedis</taxon>
        <taxon>Candidatus Desulfatibia</taxon>
    </lineage>
</organism>
<comment type="caution">
    <text evidence="1">The sequence shown here is derived from an EMBL/GenBank/DDBJ whole genome shotgun (WGS) entry which is preliminary data.</text>
</comment>
<evidence type="ECO:0000313" key="2">
    <source>
        <dbReference type="Proteomes" id="UP000603434"/>
    </source>
</evidence>
<proteinExistence type="predicted"/>
<name>A0A8J6NWQ6_9BACT</name>
<reference evidence="1 2" key="1">
    <citation type="submission" date="2020-08" db="EMBL/GenBank/DDBJ databases">
        <title>Bridging the membrane lipid divide: bacteria of the FCB group superphylum have the potential to synthesize archaeal ether lipids.</title>
        <authorList>
            <person name="Villanueva L."/>
            <person name="Von Meijenfeldt F.A.B."/>
            <person name="Westbye A.B."/>
            <person name="Yadav S."/>
            <person name="Hopmans E.C."/>
            <person name="Dutilh B.E."/>
            <person name="Sinninghe Damste J.S."/>
        </authorList>
    </citation>
    <scope>NUCLEOTIDE SEQUENCE [LARGE SCALE GENOMIC DNA]</scope>
    <source>
        <strain evidence="1">NIOZ-UU30</strain>
    </source>
</reference>
<evidence type="ECO:0000313" key="1">
    <source>
        <dbReference type="EMBL" id="MBC8361398.1"/>
    </source>
</evidence>
<sequence>MFKKHAQIGPIIEAETKRTTEDTNFTLEWLTEQIKQLDPDMLPVIQELEKDFRPALVVNRQPEGGQHVLVKNLILLCRQKLGLTVEHVGNLPDMREISNYSLNIPKFMEIQRGALYLSSLKTIAGKLDEDTRTANGHSKTKTDFTDEEVETIIGFMEGLDDSVFGTTSKNAWKLRMYFNPSDVVDFLKSRGVTHALFFYSATKPFE</sequence>
<dbReference type="AlphaFoldDB" id="A0A8J6NWQ6"/>
<dbReference type="Proteomes" id="UP000603434">
    <property type="component" value="Unassembled WGS sequence"/>
</dbReference>
<dbReference type="EMBL" id="JACNJH010000133">
    <property type="protein sequence ID" value="MBC8361398.1"/>
    <property type="molecule type" value="Genomic_DNA"/>
</dbReference>
<protein>
    <submittedName>
        <fullName evidence="1">Uncharacterized protein</fullName>
    </submittedName>
</protein>
<gene>
    <name evidence="1" type="ORF">H8E23_08380</name>
</gene>
<accession>A0A8J6NWQ6</accession>